<gene>
    <name evidence="1" type="ORF">DERP_007539</name>
</gene>
<evidence type="ECO:0000313" key="1">
    <source>
        <dbReference type="EMBL" id="KAH9422948.1"/>
    </source>
</evidence>
<keyword evidence="2" id="KW-1185">Reference proteome</keyword>
<evidence type="ECO:0000313" key="2">
    <source>
        <dbReference type="Proteomes" id="UP000887458"/>
    </source>
</evidence>
<dbReference type="EMBL" id="NJHN03000034">
    <property type="protein sequence ID" value="KAH9422948.1"/>
    <property type="molecule type" value="Genomic_DNA"/>
</dbReference>
<organism evidence="1 2">
    <name type="scientific">Dermatophagoides pteronyssinus</name>
    <name type="common">European house dust mite</name>
    <dbReference type="NCBI Taxonomy" id="6956"/>
    <lineage>
        <taxon>Eukaryota</taxon>
        <taxon>Metazoa</taxon>
        <taxon>Ecdysozoa</taxon>
        <taxon>Arthropoda</taxon>
        <taxon>Chelicerata</taxon>
        <taxon>Arachnida</taxon>
        <taxon>Acari</taxon>
        <taxon>Acariformes</taxon>
        <taxon>Sarcoptiformes</taxon>
        <taxon>Astigmata</taxon>
        <taxon>Psoroptidia</taxon>
        <taxon>Analgoidea</taxon>
        <taxon>Pyroglyphidae</taxon>
        <taxon>Dermatophagoidinae</taxon>
        <taxon>Dermatophagoides</taxon>
    </lineage>
</organism>
<comment type="caution">
    <text evidence="1">The sequence shown here is derived from an EMBL/GenBank/DDBJ whole genome shotgun (WGS) entry which is preliminary data.</text>
</comment>
<reference evidence="1 2" key="1">
    <citation type="journal article" date="2018" name="J. Allergy Clin. Immunol.">
        <title>High-quality assembly of Dermatophagoides pteronyssinus genome and transcriptome reveals a wide range of novel allergens.</title>
        <authorList>
            <person name="Liu X.Y."/>
            <person name="Yang K.Y."/>
            <person name="Wang M.Q."/>
            <person name="Kwok J.S."/>
            <person name="Zeng X."/>
            <person name="Yang Z."/>
            <person name="Xiao X.J."/>
            <person name="Lau C.P."/>
            <person name="Li Y."/>
            <person name="Huang Z.M."/>
            <person name="Ba J.G."/>
            <person name="Yim A.K."/>
            <person name="Ouyang C.Y."/>
            <person name="Ngai S.M."/>
            <person name="Chan T.F."/>
            <person name="Leung E.L."/>
            <person name="Liu L."/>
            <person name="Liu Z.G."/>
            <person name="Tsui S.K."/>
        </authorList>
    </citation>
    <scope>NUCLEOTIDE SEQUENCE [LARGE SCALE GENOMIC DNA]</scope>
    <source>
        <strain evidence="1">Derp</strain>
    </source>
</reference>
<proteinExistence type="predicted"/>
<dbReference type="Proteomes" id="UP000887458">
    <property type="component" value="Unassembled WGS sequence"/>
</dbReference>
<accession>A0ABQ8JK20</accession>
<reference evidence="1 2" key="2">
    <citation type="journal article" date="2022" name="Mol. Biol. Evol.">
        <title>Comparative Genomics Reveals Insights into the Divergent Evolution of Astigmatic Mites and Household Pest Adaptations.</title>
        <authorList>
            <person name="Xiong Q."/>
            <person name="Wan A.T."/>
            <person name="Liu X."/>
            <person name="Fung C.S."/>
            <person name="Xiao X."/>
            <person name="Malainual N."/>
            <person name="Hou J."/>
            <person name="Wang L."/>
            <person name="Wang M."/>
            <person name="Yang K.Y."/>
            <person name="Cui Y."/>
            <person name="Leung E.L."/>
            <person name="Nong W."/>
            <person name="Shin S.K."/>
            <person name="Au S.W."/>
            <person name="Jeong K.Y."/>
            <person name="Chew F.T."/>
            <person name="Hui J.H."/>
            <person name="Leung T.F."/>
            <person name="Tungtrongchitr A."/>
            <person name="Zhong N."/>
            <person name="Liu Z."/>
            <person name="Tsui S.K."/>
        </authorList>
    </citation>
    <scope>NUCLEOTIDE SEQUENCE [LARGE SCALE GENOMIC DNA]</scope>
    <source>
        <strain evidence="1">Derp</strain>
    </source>
</reference>
<protein>
    <submittedName>
        <fullName evidence="1">Uncharacterized protein</fullName>
    </submittedName>
</protein>
<name>A0ABQ8JK20_DERPT</name>
<sequence>MTFCETILRGLKHVEKKKMGMKKLLLCSKYYDHPNLSNDREPMNRMLIHSSSNDQANHSLYSCFRVKVESNPFLYSTCHLIHLSIQNKLLPLRPEPTNT</sequence>